<dbReference type="RefSeq" id="WP_163159747.1">
    <property type="nucleotide sequence ID" value="NZ_VKHP01000164.1"/>
</dbReference>
<dbReference type="SMART" id="SM00382">
    <property type="entry name" value="AAA"/>
    <property type="match status" value="1"/>
</dbReference>
<evidence type="ECO:0000259" key="12">
    <source>
        <dbReference type="PROSITE" id="PS50893"/>
    </source>
</evidence>
<dbReference type="Pfam" id="PF00005">
    <property type="entry name" value="ABC_tran"/>
    <property type="match status" value="1"/>
</dbReference>
<dbReference type="Gene3D" id="3.90.70.10">
    <property type="entry name" value="Cysteine proteinases"/>
    <property type="match status" value="2"/>
</dbReference>
<evidence type="ECO:0000256" key="8">
    <source>
        <dbReference type="ARBA" id="ARBA00022989"/>
    </source>
</evidence>
<feature type="domain" description="ABC transporter" evidence="12">
    <location>
        <begin position="673"/>
        <end position="908"/>
    </location>
</feature>
<dbReference type="InterPro" id="IPR005074">
    <property type="entry name" value="Peptidase_C39"/>
</dbReference>
<dbReference type="GO" id="GO:0005524">
    <property type="term" value="F:ATP binding"/>
    <property type="evidence" value="ECO:0007669"/>
    <property type="project" value="UniProtKB-KW"/>
</dbReference>
<dbReference type="InterPro" id="IPR003593">
    <property type="entry name" value="AAA+_ATPase"/>
</dbReference>
<dbReference type="PANTHER" id="PTHR24221">
    <property type="entry name" value="ATP-BINDING CASSETTE SUB-FAMILY B"/>
    <property type="match status" value="1"/>
</dbReference>
<accession>A0A6P1BP71</accession>
<evidence type="ECO:0000259" key="14">
    <source>
        <dbReference type="PROSITE" id="PS50990"/>
    </source>
</evidence>
<dbReference type="InterPro" id="IPR027417">
    <property type="entry name" value="P-loop_NTPase"/>
</dbReference>
<dbReference type="InterPro" id="IPR039395">
    <property type="entry name" value="Peptidase_C39-like_A"/>
</dbReference>
<dbReference type="GO" id="GO:0030256">
    <property type="term" value="C:type I protein secretion system complex"/>
    <property type="evidence" value="ECO:0007669"/>
    <property type="project" value="InterPro"/>
</dbReference>
<dbReference type="GO" id="GO:0016887">
    <property type="term" value="F:ATP hydrolysis activity"/>
    <property type="evidence" value="ECO:0007669"/>
    <property type="project" value="InterPro"/>
</dbReference>
<dbReference type="InterPro" id="IPR011527">
    <property type="entry name" value="ABC1_TM_dom"/>
</dbReference>
<dbReference type="FunFam" id="3.40.50.300:FF:000299">
    <property type="entry name" value="ABC transporter ATP-binding protein/permease"/>
    <property type="match status" value="1"/>
</dbReference>
<keyword evidence="9 11" id="KW-0472">Membrane</keyword>
<keyword evidence="5 11" id="KW-0812">Transmembrane</keyword>
<dbReference type="InterPro" id="IPR017871">
    <property type="entry name" value="ABC_transporter-like_CS"/>
</dbReference>
<feature type="transmembrane region" description="Helical" evidence="11">
    <location>
        <begin position="394"/>
        <end position="418"/>
    </location>
</feature>
<keyword evidence="6" id="KW-0547">Nucleotide-binding</keyword>
<comment type="function">
    <text evidence="10">Involved in beta-(1--&gt;2)glucan export. Transmembrane domains (TMD) form a pore in the inner membrane and the ATP-binding domain (NBD) is responsible for energy generation.</text>
</comment>
<feature type="domain" description="ABC transmembrane type-1" evidence="13">
    <location>
        <begin position="360"/>
        <end position="639"/>
    </location>
</feature>
<evidence type="ECO:0000256" key="10">
    <source>
        <dbReference type="ARBA" id="ARBA00024722"/>
    </source>
</evidence>
<dbReference type="InterPro" id="IPR036640">
    <property type="entry name" value="ABC1_TM_sf"/>
</dbReference>
<evidence type="ECO:0000256" key="6">
    <source>
        <dbReference type="ARBA" id="ARBA00022741"/>
    </source>
</evidence>
<keyword evidence="8 11" id="KW-1133">Transmembrane helix</keyword>
<feature type="transmembrane region" description="Helical" evidence="11">
    <location>
        <begin position="467"/>
        <end position="492"/>
    </location>
</feature>
<keyword evidence="4" id="KW-1003">Cell membrane</keyword>
<dbReference type="Pfam" id="PF00664">
    <property type="entry name" value="ABC_membrane"/>
    <property type="match status" value="1"/>
</dbReference>
<evidence type="ECO:0000256" key="5">
    <source>
        <dbReference type="ARBA" id="ARBA00022692"/>
    </source>
</evidence>
<dbReference type="GO" id="GO:0140359">
    <property type="term" value="F:ABC-type transporter activity"/>
    <property type="evidence" value="ECO:0007669"/>
    <property type="project" value="InterPro"/>
</dbReference>
<proteinExistence type="inferred from homology"/>
<dbReference type="GO" id="GO:0005886">
    <property type="term" value="C:plasma membrane"/>
    <property type="evidence" value="ECO:0007669"/>
    <property type="project" value="UniProtKB-SubCell"/>
</dbReference>
<dbReference type="GO" id="GO:0030253">
    <property type="term" value="P:protein secretion by the type I secretion system"/>
    <property type="evidence" value="ECO:0007669"/>
    <property type="project" value="InterPro"/>
</dbReference>
<dbReference type="CDD" id="cd18588">
    <property type="entry name" value="ABC_6TM_CyaB_HlyB_like"/>
    <property type="match status" value="1"/>
</dbReference>
<comment type="similarity">
    <text evidence="2">Belongs to the ABC transporter superfamily.</text>
</comment>
<sequence>MAIQNGNAHVPPDLGFRALALFLRLHGVNTEPDQLRDRCGDEGIGIRAMLRCAHEFGVKVRATTMDWPRLAGIQLPGIASLRDGGFLLLGKIEDQVALVLHPTSSHPRRMTRAEFEAIWDGGLITPGSQNITHGALHALADVRARAVGLGAGLMRHAGGLLVLVRDGLTKTRDALLTKVPGILKRTRHGASGDVADEAADTGYPAEGAGPEDFDESGLIALAILLRCHGIAADPAQIHHRVGAARVGVTEILRCAKEFGLKARVQRTSWDRLAVTPLPGIALLRDGSFLILGKLIDGKLLVQRPLSPRPETLTQAQLEAIWDGGLILMARRASLTDLARRFDIAWFVGAMQKYRRLLSEVLAASFFLQIFAVVSPLFFQVVIDKVLVHRSMSTLDVLVIGLVVLTVFEAVLETLRVYLFAHTTNRIDVELGARLFRHLMALPIAYFQTRRVGDSVARVRELENIRQFLTSSALTLVIDLLFTVVFLVVMFYYSTTLTWIVLASFPFYIGISAGAAPLFRARLDEKFNRGSENQAFLVESVTGVETLKAMAVEPQMQRRWEEQLAGYVAASFRVLSLNNTASQAVQMINKLVIAATLYFGARLVIGGELTVGELVAFNMLAARVSTPVLRLAQVWQDFHQARLSIDRLGDILNTIPEPSFTPSRAALPPIRGQVRFEHATFRYRIDGPEVLHDVSFNIEPGQVIGIVGSSGSGKSTITKLIQRLYVPESGRVLVDGVDLAMVDLSWLRRQIGVVLQENVLFNCTIRDNIALTDPTMSMERVIEAAMLAGAHDFILELPEGYDTVVGERGSSLSGGQRQRIAIARALITDPRILIFDEATSALDYESERAIQQNMRRISAGRTVIVIAHRLSTVRNANRLITLEHGRIVEDGSHDELIQTNGRYANLHYLQAGIHDIR</sequence>
<evidence type="ECO:0000313" key="15">
    <source>
        <dbReference type="EMBL" id="NEV00176.1"/>
    </source>
</evidence>
<dbReference type="FunFam" id="1.20.1560.10:FF:000056">
    <property type="entry name" value="Alpha-hemolysin translocation ATP-binding protein HlyB"/>
    <property type="match status" value="1"/>
</dbReference>
<dbReference type="PROSITE" id="PS00211">
    <property type="entry name" value="ABC_TRANSPORTER_1"/>
    <property type="match status" value="1"/>
</dbReference>
<dbReference type="GO" id="GO:0034040">
    <property type="term" value="F:ATPase-coupled lipid transmembrane transporter activity"/>
    <property type="evidence" value="ECO:0007669"/>
    <property type="project" value="TreeGrafter"/>
</dbReference>
<protein>
    <submittedName>
        <fullName evidence="15">Type I secretion system permease/ATPase</fullName>
    </submittedName>
</protein>
<dbReference type="SUPFAM" id="SSF90123">
    <property type="entry name" value="ABC transporter transmembrane region"/>
    <property type="match status" value="1"/>
</dbReference>
<dbReference type="InterPro" id="IPR003439">
    <property type="entry name" value="ABC_transporter-like_ATP-bd"/>
</dbReference>
<name>A0A6P1BP71_9BRAD</name>
<dbReference type="AlphaFoldDB" id="A0A6P1BP71"/>
<dbReference type="CDD" id="cd02417">
    <property type="entry name" value="Peptidase_C39_likeA"/>
    <property type="match status" value="1"/>
</dbReference>
<evidence type="ECO:0000256" key="11">
    <source>
        <dbReference type="SAM" id="Phobius"/>
    </source>
</evidence>
<dbReference type="NCBIfam" id="TIGR01846">
    <property type="entry name" value="type_I_sec_HlyB"/>
    <property type="match status" value="1"/>
</dbReference>
<keyword evidence="16" id="KW-1185">Reference proteome</keyword>
<evidence type="ECO:0000256" key="2">
    <source>
        <dbReference type="ARBA" id="ARBA00005417"/>
    </source>
</evidence>
<keyword evidence="3" id="KW-0813">Transport</keyword>
<gene>
    <name evidence="15" type="ORF">FNJ47_31265</name>
</gene>
<keyword evidence="7" id="KW-0067">ATP-binding</keyword>
<feature type="transmembrane region" description="Helical" evidence="11">
    <location>
        <begin position="498"/>
        <end position="518"/>
    </location>
</feature>
<organism evidence="15 16">
    <name type="scientific">Bradyrhizobium uaiense</name>
    <dbReference type="NCBI Taxonomy" id="2594946"/>
    <lineage>
        <taxon>Bacteria</taxon>
        <taxon>Pseudomonadati</taxon>
        <taxon>Pseudomonadota</taxon>
        <taxon>Alphaproteobacteria</taxon>
        <taxon>Hyphomicrobiales</taxon>
        <taxon>Nitrobacteraceae</taxon>
        <taxon>Bradyrhizobium</taxon>
    </lineage>
</organism>
<feature type="transmembrane region" description="Helical" evidence="11">
    <location>
        <begin position="360"/>
        <end position="382"/>
    </location>
</feature>
<dbReference type="PROSITE" id="PS50893">
    <property type="entry name" value="ABC_TRANSPORTER_2"/>
    <property type="match status" value="1"/>
</dbReference>
<comment type="subcellular location">
    <subcellularLocation>
        <location evidence="1">Cell membrane</location>
        <topology evidence="1">Multi-pass membrane protein</topology>
    </subcellularLocation>
</comment>
<evidence type="ECO:0000256" key="4">
    <source>
        <dbReference type="ARBA" id="ARBA00022475"/>
    </source>
</evidence>
<dbReference type="InterPro" id="IPR039421">
    <property type="entry name" value="Type_1_exporter"/>
</dbReference>
<evidence type="ECO:0000256" key="3">
    <source>
        <dbReference type="ARBA" id="ARBA00022448"/>
    </source>
</evidence>
<evidence type="ECO:0000259" key="13">
    <source>
        <dbReference type="PROSITE" id="PS50929"/>
    </source>
</evidence>
<dbReference type="GO" id="GO:0008233">
    <property type="term" value="F:peptidase activity"/>
    <property type="evidence" value="ECO:0007669"/>
    <property type="project" value="InterPro"/>
</dbReference>
<dbReference type="Proteomes" id="UP000468531">
    <property type="component" value="Unassembled WGS sequence"/>
</dbReference>
<dbReference type="CDD" id="cd03252">
    <property type="entry name" value="ABCC_Hemolysin"/>
    <property type="match status" value="1"/>
</dbReference>
<feature type="domain" description="Peptidase C39" evidence="14">
    <location>
        <begin position="4"/>
        <end position="126"/>
    </location>
</feature>
<dbReference type="GO" id="GO:0006508">
    <property type="term" value="P:proteolysis"/>
    <property type="evidence" value="ECO:0007669"/>
    <property type="project" value="InterPro"/>
</dbReference>
<dbReference type="InterPro" id="IPR010132">
    <property type="entry name" value="ATPase_T1SS_HlyB"/>
</dbReference>
<evidence type="ECO:0000313" key="16">
    <source>
        <dbReference type="Proteomes" id="UP000468531"/>
    </source>
</evidence>
<dbReference type="Pfam" id="PF03412">
    <property type="entry name" value="Peptidase_C39"/>
    <property type="match status" value="2"/>
</dbReference>
<dbReference type="PROSITE" id="PS50990">
    <property type="entry name" value="PEPTIDASE_C39"/>
    <property type="match status" value="2"/>
</dbReference>
<dbReference type="Gene3D" id="1.20.1560.10">
    <property type="entry name" value="ABC transporter type 1, transmembrane domain"/>
    <property type="match status" value="1"/>
</dbReference>
<comment type="caution">
    <text evidence="15">The sequence shown here is derived from an EMBL/GenBank/DDBJ whole genome shotgun (WGS) entry which is preliminary data.</text>
</comment>
<dbReference type="EMBL" id="VKHP01000164">
    <property type="protein sequence ID" value="NEV00176.1"/>
    <property type="molecule type" value="Genomic_DNA"/>
</dbReference>
<feature type="domain" description="Peptidase C39" evidence="14">
    <location>
        <begin position="210"/>
        <end position="328"/>
    </location>
</feature>
<evidence type="ECO:0000256" key="1">
    <source>
        <dbReference type="ARBA" id="ARBA00004651"/>
    </source>
</evidence>
<reference evidence="15 16" key="1">
    <citation type="journal article" date="2020" name="Arch. Microbiol.">
        <title>Bradyrhizobium uaiense sp. nov., a new highly efficient cowpea symbiont.</title>
        <authorList>
            <person name="Cabral Michel D."/>
            <person name="Azarias Guimaraes A."/>
            <person name="Martins da Costa E."/>
            <person name="Soares de Carvalho T."/>
            <person name="Balsanelli E."/>
            <person name="Willems A."/>
            <person name="Maltempi de Souza E."/>
            <person name="de Souza Moreira F.M."/>
        </authorList>
    </citation>
    <scope>NUCLEOTIDE SEQUENCE [LARGE SCALE GENOMIC DNA]</scope>
    <source>
        <strain evidence="15 16">UFLA 03-164</strain>
    </source>
</reference>
<dbReference type="Gene3D" id="3.40.50.300">
    <property type="entry name" value="P-loop containing nucleotide triphosphate hydrolases"/>
    <property type="match status" value="1"/>
</dbReference>
<dbReference type="SUPFAM" id="SSF52540">
    <property type="entry name" value="P-loop containing nucleoside triphosphate hydrolases"/>
    <property type="match status" value="1"/>
</dbReference>
<evidence type="ECO:0000256" key="7">
    <source>
        <dbReference type="ARBA" id="ARBA00022840"/>
    </source>
</evidence>
<dbReference type="PANTHER" id="PTHR24221:SF647">
    <property type="entry name" value="BLL6336 PROTEIN"/>
    <property type="match status" value="1"/>
</dbReference>
<evidence type="ECO:0000256" key="9">
    <source>
        <dbReference type="ARBA" id="ARBA00023136"/>
    </source>
</evidence>
<dbReference type="PROSITE" id="PS50929">
    <property type="entry name" value="ABC_TM1F"/>
    <property type="match status" value="1"/>
</dbReference>